<protein>
    <recommendedName>
        <fullName evidence="6">Probable septum site-determining protein MinC</fullName>
    </recommendedName>
</protein>
<dbReference type="InterPro" id="IPR007874">
    <property type="entry name" value="MinC_N"/>
</dbReference>
<dbReference type="SUPFAM" id="SSF63848">
    <property type="entry name" value="Cell-division inhibitor MinC, C-terminal domain"/>
    <property type="match status" value="1"/>
</dbReference>
<dbReference type="Proteomes" id="UP001501671">
    <property type="component" value="Unassembled WGS sequence"/>
</dbReference>
<name>A0ABP8GNK1_9BURK</name>
<evidence type="ECO:0000256" key="5">
    <source>
        <dbReference type="ARBA" id="ARBA00025606"/>
    </source>
</evidence>
<evidence type="ECO:0000256" key="4">
    <source>
        <dbReference type="ARBA" id="ARBA00023306"/>
    </source>
</evidence>
<dbReference type="PANTHER" id="PTHR34108:SF1">
    <property type="entry name" value="SEPTUM SITE-DETERMINING PROTEIN MINC"/>
    <property type="match status" value="1"/>
</dbReference>
<dbReference type="Pfam" id="PF05209">
    <property type="entry name" value="MinC_N"/>
    <property type="match status" value="1"/>
</dbReference>
<dbReference type="InterPro" id="IPR013033">
    <property type="entry name" value="MinC"/>
</dbReference>
<dbReference type="Gene3D" id="2.160.20.70">
    <property type="match status" value="1"/>
</dbReference>
<dbReference type="EMBL" id="BAABFO010000004">
    <property type="protein sequence ID" value="GAA4327642.1"/>
    <property type="molecule type" value="Genomic_DNA"/>
</dbReference>
<evidence type="ECO:0000313" key="10">
    <source>
        <dbReference type="EMBL" id="GAA4327642.1"/>
    </source>
</evidence>
<dbReference type="InterPro" id="IPR005526">
    <property type="entry name" value="Septum_form_inhib_MinC_C"/>
</dbReference>
<keyword evidence="11" id="KW-1185">Reference proteome</keyword>
<keyword evidence="3 6" id="KW-0717">Septation</keyword>
<accession>A0ABP8GNK1</accession>
<reference evidence="11" key="1">
    <citation type="journal article" date="2019" name="Int. J. Syst. Evol. Microbiol.">
        <title>The Global Catalogue of Microorganisms (GCM) 10K type strain sequencing project: providing services to taxonomists for standard genome sequencing and annotation.</title>
        <authorList>
            <consortium name="The Broad Institute Genomics Platform"/>
            <consortium name="The Broad Institute Genome Sequencing Center for Infectious Disease"/>
            <person name="Wu L."/>
            <person name="Ma J."/>
        </authorList>
    </citation>
    <scope>NUCLEOTIDE SEQUENCE [LARGE SCALE GENOMIC DNA]</scope>
    <source>
        <strain evidence="11">JCM 17666</strain>
    </source>
</reference>
<keyword evidence="2 6" id="KW-0132">Cell division</keyword>
<comment type="similarity">
    <text evidence="1 6">Belongs to the MinC family.</text>
</comment>
<comment type="subunit">
    <text evidence="6">Interacts with MinD and FtsZ.</text>
</comment>
<evidence type="ECO:0000313" key="11">
    <source>
        <dbReference type="Proteomes" id="UP001501671"/>
    </source>
</evidence>
<dbReference type="HAMAP" id="MF_00267">
    <property type="entry name" value="MinC"/>
    <property type="match status" value="1"/>
</dbReference>
<evidence type="ECO:0000256" key="6">
    <source>
        <dbReference type="HAMAP-Rule" id="MF_00267"/>
    </source>
</evidence>
<dbReference type="InterPro" id="IPR016098">
    <property type="entry name" value="CAP/MinC_C"/>
</dbReference>
<feature type="domain" description="Septum formation inhibitor MinC C-terminal" evidence="8">
    <location>
        <begin position="180"/>
        <end position="280"/>
    </location>
</feature>
<sequence length="285" mass="29080">MEASSVLDFKSTTLYAIRVVLHSADMAAIIEALDRRMQDAAGFFDDEPVVIDASRLEQDIDWPRLVGALAAHKLPAIGAMARGALLESARAAGLAEVALPAAPGRPAEAGTNEGQPPAAATPDGEAAAPAGASGNTGADAAAEPKTDAAVQPAKTAAAADRTPAADIALDQPPAASPTLIVDRPLRSGQRIYARHADLIVLGIVSPGAEVIADGNVHVYGPLRGRAIAGARGDTGARIFATQFDAELVAVAGVYRSITAASPDLQNRPATVRLDGEKLLVESLAI</sequence>
<evidence type="ECO:0000259" key="8">
    <source>
        <dbReference type="Pfam" id="PF03775"/>
    </source>
</evidence>
<comment type="caution">
    <text evidence="10">The sequence shown here is derived from an EMBL/GenBank/DDBJ whole genome shotgun (WGS) entry which is preliminary data.</text>
</comment>
<evidence type="ECO:0000259" key="9">
    <source>
        <dbReference type="Pfam" id="PF05209"/>
    </source>
</evidence>
<comment type="function">
    <text evidence="5 6">Cell division inhibitor that blocks the formation of polar Z ring septums. Rapidly oscillates between the poles of the cell to destabilize FtsZ filaments that have formed before they mature into polar Z rings. Prevents FtsZ polymerization.</text>
</comment>
<dbReference type="NCBIfam" id="TIGR01222">
    <property type="entry name" value="minC"/>
    <property type="match status" value="1"/>
</dbReference>
<feature type="compositionally biased region" description="Low complexity" evidence="7">
    <location>
        <begin position="116"/>
        <end position="161"/>
    </location>
</feature>
<evidence type="ECO:0000256" key="1">
    <source>
        <dbReference type="ARBA" id="ARBA00006291"/>
    </source>
</evidence>
<dbReference type="PANTHER" id="PTHR34108">
    <property type="entry name" value="SEPTUM SITE-DETERMINING PROTEIN MINC"/>
    <property type="match status" value="1"/>
</dbReference>
<feature type="region of interest" description="Disordered" evidence="7">
    <location>
        <begin position="103"/>
        <end position="161"/>
    </location>
</feature>
<dbReference type="InterPro" id="IPR036145">
    <property type="entry name" value="MinC_C_sf"/>
</dbReference>
<dbReference type="Gene3D" id="3.30.70.260">
    <property type="match status" value="1"/>
</dbReference>
<evidence type="ECO:0000256" key="3">
    <source>
        <dbReference type="ARBA" id="ARBA00023210"/>
    </source>
</evidence>
<evidence type="ECO:0000256" key="7">
    <source>
        <dbReference type="SAM" id="MobiDB-lite"/>
    </source>
</evidence>
<keyword evidence="4 6" id="KW-0131">Cell cycle</keyword>
<dbReference type="Pfam" id="PF03775">
    <property type="entry name" value="MinC_C"/>
    <property type="match status" value="1"/>
</dbReference>
<dbReference type="RefSeq" id="WP_345247403.1">
    <property type="nucleotide sequence ID" value="NZ_BAABFO010000004.1"/>
</dbReference>
<proteinExistence type="inferred from homology"/>
<organism evidence="10 11">
    <name type="scientific">Pigmentiphaga soli</name>
    <dbReference type="NCBI Taxonomy" id="1007095"/>
    <lineage>
        <taxon>Bacteria</taxon>
        <taxon>Pseudomonadati</taxon>
        <taxon>Pseudomonadota</taxon>
        <taxon>Betaproteobacteria</taxon>
        <taxon>Burkholderiales</taxon>
        <taxon>Alcaligenaceae</taxon>
        <taxon>Pigmentiphaga</taxon>
    </lineage>
</organism>
<feature type="domain" description="Septum formation inhibitor MinC N-terminal" evidence="9">
    <location>
        <begin position="7"/>
        <end position="74"/>
    </location>
</feature>
<evidence type="ECO:0000256" key="2">
    <source>
        <dbReference type="ARBA" id="ARBA00022618"/>
    </source>
</evidence>
<gene>
    <name evidence="6 10" type="primary">minC</name>
    <name evidence="10" type="ORF">GCM10023144_12460</name>
</gene>